<feature type="region of interest" description="Disordered" evidence="2">
    <location>
        <begin position="678"/>
        <end position="852"/>
    </location>
</feature>
<evidence type="ECO:0000313" key="3">
    <source>
        <dbReference type="EMBL" id="GAC97764.1"/>
    </source>
</evidence>
<name>R9P8U2_PSEHS</name>
<feature type="compositionally biased region" description="Low complexity" evidence="2">
    <location>
        <begin position="206"/>
        <end position="218"/>
    </location>
</feature>
<evidence type="ECO:0000256" key="1">
    <source>
        <dbReference type="ARBA" id="ARBA00007764"/>
    </source>
</evidence>
<evidence type="ECO:0000256" key="2">
    <source>
        <dbReference type="SAM" id="MobiDB-lite"/>
    </source>
</evidence>
<keyword evidence="4" id="KW-1185">Reference proteome</keyword>
<feature type="compositionally biased region" description="Basic and acidic residues" evidence="2">
    <location>
        <begin position="513"/>
        <end position="528"/>
    </location>
</feature>
<feature type="compositionally biased region" description="Basic and acidic residues" evidence="2">
    <location>
        <begin position="626"/>
        <end position="637"/>
    </location>
</feature>
<feature type="compositionally biased region" description="Low complexity" evidence="2">
    <location>
        <begin position="530"/>
        <end position="542"/>
    </location>
</feature>
<comment type="similarity">
    <text evidence="1">Belongs to the SH3BGR family.</text>
</comment>
<dbReference type="InterPro" id="IPR051033">
    <property type="entry name" value="SH3BGR"/>
</dbReference>
<dbReference type="EMBL" id="DF238811">
    <property type="protein sequence ID" value="GAC97764.1"/>
    <property type="molecule type" value="Genomic_DNA"/>
</dbReference>
<feature type="compositionally biased region" description="Low complexity" evidence="2">
    <location>
        <begin position="721"/>
        <end position="739"/>
    </location>
</feature>
<dbReference type="eggNOG" id="ENOG502SB9J">
    <property type="taxonomic scope" value="Eukaryota"/>
</dbReference>
<dbReference type="RefSeq" id="XP_012191351.1">
    <property type="nucleotide sequence ID" value="XM_012335961.1"/>
</dbReference>
<dbReference type="InterPro" id="IPR006993">
    <property type="entry name" value="Glut_rich_SH3-bd"/>
</dbReference>
<feature type="compositionally biased region" description="Polar residues" evidence="2">
    <location>
        <begin position="588"/>
        <end position="605"/>
    </location>
</feature>
<organism evidence="3 4">
    <name type="scientific">Pseudozyma hubeiensis (strain SY62)</name>
    <name type="common">Yeast</name>
    <dbReference type="NCBI Taxonomy" id="1305764"/>
    <lineage>
        <taxon>Eukaryota</taxon>
        <taxon>Fungi</taxon>
        <taxon>Dikarya</taxon>
        <taxon>Basidiomycota</taxon>
        <taxon>Ustilaginomycotina</taxon>
        <taxon>Ustilaginomycetes</taxon>
        <taxon>Ustilaginales</taxon>
        <taxon>Ustilaginaceae</taxon>
        <taxon>Pseudozyma</taxon>
    </lineage>
</organism>
<feature type="region of interest" description="Disordered" evidence="2">
    <location>
        <begin position="864"/>
        <end position="884"/>
    </location>
</feature>
<dbReference type="OrthoDB" id="9932926at2759"/>
<feature type="compositionally biased region" description="Polar residues" evidence="2">
    <location>
        <begin position="369"/>
        <end position="389"/>
    </location>
</feature>
<feature type="compositionally biased region" description="Basic and acidic residues" evidence="2">
    <location>
        <begin position="787"/>
        <end position="804"/>
    </location>
</feature>
<gene>
    <name evidence="3" type="ORF">PHSY_005351</name>
</gene>
<feature type="region of interest" description="Disordered" evidence="2">
    <location>
        <begin position="474"/>
        <end position="659"/>
    </location>
</feature>
<feature type="compositionally biased region" description="Basic and acidic residues" evidence="2">
    <location>
        <begin position="812"/>
        <end position="846"/>
    </location>
</feature>
<proteinExistence type="inferred from homology"/>
<feature type="compositionally biased region" description="Low complexity" evidence="2">
    <location>
        <begin position="751"/>
        <end position="765"/>
    </location>
</feature>
<dbReference type="Gene3D" id="3.40.30.10">
    <property type="entry name" value="Glutaredoxin"/>
    <property type="match status" value="1"/>
</dbReference>
<reference evidence="4" key="1">
    <citation type="journal article" date="2013" name="Genome Announc.">
        <title>Draft genome sequence of the basidiomycetous yeast-like fungus Pseudozyma hubeiensis SY62, which produces an abundant amount of the biosurfactant mannosylerythritol lipids.</title>
        <authorList>
            <person name="Konishi M."/>
            <person name="Hatada Y."/>
            <person name="Horiuchi J."/>
        </authorList>
    </citation>
    <scope>NUCLEOTIDE SEQUENCE [LARGE SCALE GENOMIC DNA]</scope>
    <source>
        <strain evidence="4">SY62</strain>
    </source>
</reference>
<dbReference type="GO" id="GO:0005737">
    <property type="term" value="C:cytoplasm"/>
    <property type="evidence" value="ECO:0007669"/>
    <property type="project" value="TreeGrafter"/>
</dbReference>
<feature type="region of interest" description="Disordered" evidence="2">
    <location>
        <begin position="342"/>
        <end position="403"/>
    </location>
</feature>
<dbReference type="InterPro" id="IPR036249">
    <property type="entry name" value="Thioredoxin-like_sf"/>
</dbReference>
<dbReference type="AlphaFoldDB" id="R9P8U2"/>
<dbReference type="Proteomes" id="UP000014071">
    <property type="component" value="Unassembled WGS sequence"/>
</dbReference>
<protein>
    <submittedName>
        <fullName evidence="3">Uncharacterized protein</fullName>
    </submittedName>
</protein>
<dbReference type="SUPFAM" id="SSF52833">
    <property type="entry name" value="Thioredoxin-like"/>
    <property type="match status" value="1"/>
</dbReference>
<feature type="compositionally biased region" description="Low complexity" evidence="2">
    <location>
        <begin position="698"/>
        <end position="713"/>
    </location>
</feature>
<dbReference type="PANTHER" id="PTHR12232:SF0">
    <property type="entry name" value="THIOREDOXIN DOMAIN-CONTAINING PROTEIN"/>
    <property type="match status" value="1"/>
</dbReference>
<dbReference type="PROSITE" id="PS51354">
    <property type="entry name" value="GLUTAREDOXIN_2"/>
    <property type="match status" value="1"/>
</dbReference>
<dbReference type="STRING" id="1305764.R9P8U2"/>
<dbReference type="Pfam" id="PF04908">
    <property type="entry name" value="SH3BGR"/>
    <property type="match status" value="1"/>
</dbReference>
<dbReference type="HOGENOM" id="CLU_328212_0_0_1"/>
<sequence length="884" mass="93465">MAGSTVELFSTSILSNVKVRTRHERYTSVLAIKKIPYVYHDLASDDDAKSRWRRKAKDAQLPGILVNNEWVGSFDDFEEAVEFGELELFLGVSPASAQAAPPAPHPAQSAVSSKDPSLYPTLPYAAEGAGRWKEPDADQFISSLNIKEDELTDADVDAMLADIGKLPAASVTSTTPDKKYVPSKEAAIKPLRFAKMGPTTSHQRMSSGSPSSSSVSSGTRASPVARYSATQRSTRALAAEAAALTSNRKTSGALLRDAVSQGKTLDDAMEQSRMKHIVSDDNIDDLFASLGLSNVDIADDEVEQFLEQGAIPQGLRLGGDRVHRSTSIADKARDQTVARDLARRAKDKGHGSARTSLTNVDEKLAALQPANTIASTDNDTSADRSTGPSQAALPPPSQNPVDAEATSVPVAVTTPGLTDEPLEPKSDSLDEALALSTKSGSATVLGLSSAAETKSQNSPAEAAPSRLLVEQFETDTSHNEDSTAENKASEAATAEQEPLQKSISTEILSSSASREEVHLPSGDAKEEATAAESAAATDIAADQKGSEAASTVEKSQSSTADEQNGVSVDVDGTDERKPTDLEEDKTDVPSTPSADTRASIVSTAVQEAKQASHDESLAVSGSEQTNEGRDRTQEIAHEAPSPPPAPAAAEADDEDTAFEREMAQAALIASRFEDHHSAIPIIQEPEMHRDSVPSGLEATSATSPMATAPSRSSLAAAQKPSLSSRQASYSSSSSSTSSSRKAIDVSRPIDSANASSQPSPSRSASYEFSTSPDAIAKRKKKGILGFGRDRSRDRSKDKDGETESARQPPAAGERRKHERTISEILREADAVLQSDDHEGDSERQGDENEEEQDTIDSAMVFGTSSFDDAAAPVPSLRGSSRRPS</sequence>
<accession>R9P8U2</accession>
<feature type="compositionally biased region" description="Polar residues" evidence="2">
    <location>
        <begin position="548"/>
        <end position="566"/>
    </location>
</feature>
<dbReference type="PANTHER" id="PTHR12232">
    <property type="entry name" value="SH3 DOMAIN-BINDING GLUTAMIC ACID-RICH-LIKE PROTEIN"/>
    <property type="match status" value="1"/>
</dbReference>
<feature type="region of interest" description="Disordered" evidence="2">
    <location>
        <begin position="192"/>
        <end position="231"/>
    </location>
</feature>
<feature type="compositionally biased region" description="Low complexity" evidence="2">
    <location>
        <begin position="502"/>
        <end position="512"/>
    </location>
</feature>
<evidence type="ECO:0000313" key="4">
    <source>
        <dbReference type="Proteomes" id="UP000014071"/>
    </source>
</evidence>
<dbReference type="GeneID" id="24110630"/>